<comment type="caution">
    <text evidence="2">The sequence shown here is derived from an EMBL/GenBank/DDBJ whole genome shotgun (WGS) entry which is preliminary data.</text>
</comment>
<reference evidence="3" key="1">
    <citation type="journal article" date="2019" name="Int. J. Syst. Evol. Microbiol.">
        <title>The Global Catalogue of Microorganisms (GCM) 10K type strain sequencing project: providing services to taxonomists for standard genome sequencing and annotation.</title>
        <authorList>
            <consortium name="The Broad Institute Genomics Platform"/>
            <consortium name="The Broad Institute Genome Sequencing Center for Infectious Disease"/>
            <person name="Wu L."/>
            <person name="Ma J."/>
        </authorList>
    </citation>
    <scope>NUCLEOTIDE SEQUENCE [LARGE SCALE GENOMIC DNA]</scope>
    <source>
        <strain evidence="3">CGMCC 1.15731</strain>
    </source>
</reference>
<sequence>MAETADMLETARAELKRRQGLGARYDADNAPARELDWARRGTAYFARKLNELDDRALWRPSLVPGWSRRHVIACTAYHARMLTRATETARTGQTIPLYASESQRVEEIEDGATLPAGALRHLVAHADVHLNVEWRDLTNEHWDITLPYGKPATARETAWMRAKQVWLRAIDLGNGASWRDLPLDFLTALLQEKLNITSIDKAPHVLAKEVLLPSQDDY</sequence>
<accession>A0ABV9H427</accession>
<dbReference type="Proteomes" id="UP001596042">
    <property type="component" value="Unassembled WGS sequence"/>
</dbReference>
<name>A0ABV9H427_9HYPH</name>
<dbReference type="GO" id="GO:0016853">
    <property type="term" value="F:isomerase activity"/>
    <property type="evidence" value="ECO:0007669"/>
    <property type="project" value="UniProtKB-KW"/>
</dbReference>
<evidence type="ECO:0000259" key="1">
    <source>
        <dbReference type="Pfam" id="PF11716"/>
    </source>
</evidence>
<protein>
    <submittedName>
        <fullName evidence="2">Maleylpyruvate isomerase N-terminal domain-containing protein</fullName>
    </submittedName>
</protein>
<proteinExistence type="predicted"/>
<keyword evidence="3" id="KW-1185">Reference proteome</keyword>
<dbReference type="Pfam" id="PF11716">
    <property type="entry name" value="MDMPI_N"/>
    <property type="match status" value="1"/>
</dbReference>
<dbReference type="SUPFAM" id="SSF109854">
    <property type="entry name" value="DinB/YfiT-like putative metalloenzymes"/>
    <property type="match status" value="1"/>
</dbReference>
<feature type="domain" description="Mycothiol-dependent maleylpyruvate isomerase metal-binding" evidence="1">
    <location>
        <begin position="39"/>
        <end position="172"/>
    </location>
</feature>
<organism evidence="2 3">
    <name type="scientific">Daeguia caeni</name>
    <dbReference type="NCBI Taxonomy" id="439612"/>
    <lineage>
        <taxon>Bacteria</taxon>
        <taxon>Pseudomonadati</taxon>
        <taxon>Pseudomonadota</taxon>
        <taxon>Alphaproteobacteria</taxon>
        <taxon>Hyphomicrobiales</taxon>
        <taxon>Brucellaceae</taxon>
        <taxon>Daeguia</taxon>
    </lineage>
</organism>
<gene>
    <name evidence="2" type="ORF">ACFO1V_02530</name>
</gene>
<keyword evidence="2" id="KW-0413">Isomerase</keyword>
<evidence type="ECO:0000313" key="2">
    <source>
        <dbReference type="EMBL" id="MFC4624109.1"/>
    </source>
</evidence>
<dbReference type="RefSeq" id="WP_374834226.1">
    <property type="nucleotide sequence ID" value="NZ_JBHEEZ010000043.1"/>
</dbReference>
<evidence type="ECO:0000313" key="3">
    <source>
        <dbReference type="Proteomes" id="UP001596042"/>
    </source>
</evidence>
<dbReference type="InterPro" id="IPR034660">
    <property type="entry name" value="DinB/YfiT-like"/>
</dbReference>
<dbReference type="Gene3D" id="1.20.120.450">
    <property type="entry name" value="dinb family like domain"/>
    <property type="match status" value="1"/>
</dbReference>
<dbReference type="InterPro" id="IPR024344">
    <property type="entry name" value="MDMPI_metal-binding"/>
</dbReference>
<dbReference type="EMBL" id="JBHSEL010000029">
    <property type="protein sequence ID" value="MFC4624109.1"/>
    <property type="molecule type" value="Genomic_DNA"/>
</dbReference>